<proteinExistence type="predicted"/>
<evidence type="ECO:0000313" key="3">
    <source>
        <dbReference type="Proteomes" id="UP000816034"/>
    </source>
</evidence>
<comment type="caution">
    <text evidence="2">The sequence shown here is derived from an EMBL/GenBank/DDBJ whole genome shotgun (WGS) entry which is preliminary data.</text>
</comment>
<evidence type="ECO:0000259" key="1">
    <source>
        <dbReference type="Pfam" id="PF00149"/>
    </source>
</evidence>
<dbReference type="InterPro" id="IPR029052">
    <property type="entry name" value="Metallo-depent_PP-like"/>
</dbReference>
<feature type="domain" description="Calcineurin-like phosphoesterase" evidence="1">
    <location>
        <begin position="40"/>
        <end position="220"/>
    </location>
</feature>
<keyword evidence="3" id="KW-1185">Reference proteome</keyword>
<reference evidence="2 3" key="1">
    <citation type="journal article" date="2018" name="BMC Genomics">
        <title>The genome of Naegleria lovaniensis, the basis for a comparative approach to unravel pathogenicity factors of the human pathogenic amoeba N. fowleri.</title>
        <authorList>
            <person name="Liechti N."/>
            <person name="Schurch N."/>
            <person name="Bruggmann R."/>
            <person name="Wittwer M."/>
        </authorList>
    </citation>
    <scope>NUCLEOTIDE SEQUENCE [LARGE SCALE GENOMIC DNA]</scope>
    <source>
        <strain evidence="2 3">ATCC 30569</strain>
    </source>
</reference>
<dbReference type="SUPFAM" id="SSF56300">
    <property type="entry name" value="Metallo-dependent phosphatases"/>
    <property type="match status" value="1"/>
</dbReference>
<dbReference type="PANTHER" id="PTHR37844">
    <property type="entry name" value="SER/THR PROTEIN PHOSPHATASE SUPERFAMILY (AFU_ORTHOLOGUE AFUA_1G14840)"/>
    <property type="match status" value="1"/>
</dbReference>
<dbReference type="GO" id="GO:0016787">
    <property type="term" value="F:hydrolase activity"/>
    <property type="evidence" value="ECO:0007669"/>
    <property type="project" value="InterPro"/>
</dbReference>
<accession>A0AA88GD37</accession>
<gene>
    <name evidence="2" type="ORF">C9374_010861</name>
</gene>
<protein>
    <recommendedName>
        <fullName evidence="1">Calcineurin-like phosphoesterase domain-containing protein</fullName>
    </recommendedName>
</protein>
<dbReference type="Gene3D" id="3.60.21.10">
    <property type="match status" value="1"/>
</dbReference>
<dbReference type="Proteomes" id="UP000816034">
    <property type="component" value="Unassembled WGS sequence"/>
</dbReference>
<name>A0AA88GD37_NAELO</name>
<dbReference type="Pfam" id="PF00149">
    <property type="entry name" value="Metallophos"/>
    <property type="match status" value="1"/>
</dbReference>
<evidence type="ECO:0000313" key="2">
    <source>
        <dbReference type="EMBL" id="KAG2374291.1"/>
    </source>
</evidence>
<sequence length="256" mass="29453">MIHTISGPLELFICSDLHLEIPLSKVPTLPPVKSCIEDYKYEKVLIILGNHEFYGGEYHARKQEIKEVAQSFPDNRVLVLDRDSLLVLEEKTNRKIRFLGCTLWSNVPSRHERLISTSISDYMYITIRKEENEAPKKLTVEDTNNFHRGDVEWLVGELEKCKENGEEVVILTHHAPLTSGTSHPKHDSSIYNYAFSTNLQFIIDNFSDHIKIWGFGHTHYSNSIQVGKTLVISNQQGYRVELDNEKGFDSNLVLRV</sequence>
<dbReference type="GeneID" id="68103315"/>
<dbReference type="InterPro" id="IPR004843">
    <property type="entry name" value="Calcineurin-like_PHP"/>
</dbReference>
<dbReference type="AlphaFoldDB" id="A0AA88GD37"/>
<dbReference type="EMBL" id="PYSW02000046">
    <property type="protein sequence ID" value="KAG2374291.1"/>
    <property type="molecule type" value="Genomic_DNA"/>
</dbReference>
<dbReference type="PANTHER" id="PTHR37844:SF1">
    <property type="entry name" value="CALCINEURIN-LIKE PHOSPHOESTERASE DOMAIN-CONTAINING PROTEIN"/>
    <property type="match status" value="1"/>
</dbReference>
<dbReference type="RefSeq" id="XP_044543465.1">
    <property type="nucleotide sequence ID" value="XM_044686452.1"/>
</dbReference>
<organism evidence="2 3">
    <name type="scientific">Naegleria lovaniensis</name>
    <name type="common">Amoeba</name>
    <dbReference type="NCBI Taxonomy" id="51637"/>
    <lineage>
        <taxon>Eukaryota</taxon>
        <taxon>Discoba</taxon>
        <taxon>Heterolobosea</taxon>
        <taxon>Tetramitia</taxon>
        <taxon>Eutetramitia</taxon>
        <taxon>Vahlkampfiidae</taxon>
        <taxon>Naegleria</taxon>
    </lineage>
</organism>